<name>A0AAD5Y0L8_9FUNG</name>
<feature type="transmembrane region" description="Helical" evidence="1">
    <location>
        <begin position="241"/>
        <end position="263"/>
    </location>
</feature>
<feature type="transmembrane region" description="Helical" evidence="1">
    <location>
        <begin position="197"/>
        <end position="221"/>
    </location>
</feature>
<proteinExistence type="predicted"/>
<keyword evidence="1" id="KW-1133">Transmembrane helix</keyword>
<accession>A0AAD5Y0L8</accession>
<dbReference type="Proteomes" id="UP001210925">
    <property type="component" value="Unassembled WGS sequence"/>
</dbReference>
<comment type="caution">
    <text evidence="2">The sequence shown here is derived from an EMBL/GenBank/DDBJ whole genome shotgun (WGS) entry which is preliminary data.</text>
</comment>
<gene>
    <name evidence="2" type="ORF">HK103_001896</name>
</gene>
<evidence type="ECO:0000256" key="1">
    <source>
        <dbReference type="SAM" id="Phobius"/>
    </source>
</evidence>
<evidence type="ECO:0000313" key="2">
    <source>
        <dbReference type="EMBL" id="KAJ3251983.1"/>
    </source>
</evidence>
<dbReference type="EMBL" id="JADGKB010000159">
    <property type="protein sequence ID" value="KAJ3251983.1"/>
    <property type="molecule type" value="Genomic_DNA"/>
</dbReference>
<feature type="transmembrane region" description="Helical" evidence="1">
    <location>
        <begin position="275"/>
        <end position="297"/>
    </location>
</feature>
<feature type="transmembrane region" description="Helical" evidence="1">
    <location>
        <begin position="167"/>
        <end position="185"/>
    </location>
</feature>
<keyword evidence="1" id="KW-0472">Membrane</keyword>
<keyword evidence="1" id="KW-0812">Transmembrane</keyword>
<organism evidence="2 3">
    <name type="scientific">Boothiomyces macroporosus</name>
    <dbReference type="NCBI Taxonomy" id="261099"/>
    <lineage>
        <taxon>Eukaryota</taxon>
        <taxon>Fungi</taxon>
        <taxon>Fungi incertae sedis</taxon>
        <taxon>Chytridiomycota</taxon>
        <taxon>Chytridiomycota incertae sedis</taxon>
        <taxon>Chytridiomycetes</taxon>
        <taxon>Rhizophydiales</taxon>
        <taxon>Terramycetaceae</taxon>
        <taxon>Boothiomyces</taxon>
    </lineage>
</organism>
<reference evidence="2" key="1">
    <citation type="submission" date="2020-05" db="EMBL/GenBank/DDBJ databases">
        <title>Phylogenomic resolution of chytrid fungi.</title>
        <authorList>
            <person name="Stajich J.E."/>
            <person name="Amses K."/>
            <person name="Simmons R."/>
            <person name="Seto K."/>
            <person name="Myers J."/>
            <person name="Bonds A."/>
            <person name="Quandt C.A."/>
            <person name="Barry K."/>
            <person name="Liu P."/>
            <person name="Grigoriev I."/>
            <person name="Longcore J.E."/>
            <person name="James T.Y."/>
        </authorList>
    </citation>
    <scope>NUCLEOTIDE SEQUENCE</scope>
    <source>
        <strain evidence="2">PLAUS21</strain>
    </source>
</reference>
<feature type="transmembrane region" description="Helical" evidence="1">
    <location>
        <begin position="317"/>
        <end position="341"/>
    </location>
</feature>
<protein>
    <submittedName>
        <fullName evidence="2">Uncharacterized protein</fullName>
    </submittedName>
</protein>
<dbReference type="AlphaFoldDB" id="A0AAD5Y0L8"/>
<feature type="transmembrane region" description="Helical" evidence="1">
    <location>
        <begin position="362"/>
        <end position="386"/>
    </location>
</feature>
<evidence type="ECO:0000313" key="3">
    <source>
        <dbReference type="Proteomes" id="UP001210925"/>
    </source>
</evidence>
<sequence>MEVSIGDYGNVYVPFPGTNCIESISYPASKPYWSGYSIFYSSGYGLDTIPKAANGFQYCYLISNNFNDPSLLQGYKASYYRPNNNICYDSHYMCNSEGVFSFFPGEGCTGVNESFTLPLELTQYSSANLGNISIQLFTVSKATLFFSWITVIPEEDIVPTFDNVGDWFALLFAIITLIIGIYMCYYTYRSVKRARKILFTQISIIIAQVLYMIFYIGSIVFWALVANNQSVIGAISQTNSVAFGVATFLMSLVTSYLVSEILFHEYRFTVRIINIILLIGIHIGFYGSSYGGIYIANVGPPTYSMATVRFVLSWYKYLVYWTFFVFTFNSTVPILVAVKLISLQTQKKAHKEVLVLDPYLKYYILGQFLTFAFNGIMFCIKTYTYLLGSDFMYNNTTPYSIFTWAVHSYLTTKIYEIISNAANYLHNRSYIQTSQMTGTHSVAHGNENANENDS</sequence>
<keyword evidence="3" id="KW-1185">Reference proteome</keyword>